<dbReference type="EMBL" id="JADOES010000009">
    <property type="protein sequence ID" value="MBT9315059.1"/>
    <property type="molecule type" value="Genomic_DNA"/>
</dbReference>
<dbReference type="AlphaFoldDB" id="A0A947DES3"/>
<proteinExistence type="predicted"/>
<evidence type="ECO:0000313" key="2">
    <source>
        <dbReference type="Proteomes" id="UP000717364"/>
    </source>
</evidence>
<reference evidence="1" key="1">
    <citation type="submission" date="2020-11" db="EMBL/GenBank/DDBJ databases">
        <authorList>
            <person name="Konstantinou D."/>
            <person name="Gkelis S."/>
            <person name="Popin R."/>
            <person name="Fewer D."/>
            <person name="Sivonen K."/>
        </authorList>
    </citation>
    <scope>NUCLEOTIDE SEQUENCE</scope>
    <source>
        <strain evidence="1">TAU-MAC 1115</strain>
    </source>
</reference>
<name>A0A947DES3_9CYAN</name>
<dbReference type="Proteomes" id="UP000717364">
    <property type="component" value="Unassembled WGS sequence"/>
</dbReference>
<keyword evidence="2" id="KW-1185">Reference proteome</keyword>
<gene>
    <name evidence="1" type="ORF">IXB50_06445</name>
</gene>
<dbReference type="RefSeq" id="WP_215608131.1">
    <property type="nucleotide sequence ID" value="NZ_JADOES010000009.1"/>
</dbReference>
<protein>
    <submittedName>
        <fullName evidence="1">Type I restriction enzyme HsdR N-terminal domain-containing protein</fullName>
    </submittedName>
</protein>
<reference evidence="1" key="2">
    <citation type="journal article" date="2021" name="Mar. Drugs">
        <title>Genome Reduction and Secondary Metabolism of the Marine Sponge-Associated Cyanobacterium Leptothoe.</title>
        <authorList>
            <person name="Konstantinou D."/>
            <person name="Popin R.V."/>
            <person name="Fewer D.P."/>
            <person name="Sivonen K."/>
            <person name="Gkelis S."/>
        </authorList>
    </citation>
    <scope>NUCLEOTIDE SEQUENCE</scope>
    <source>
        <strain evidence="1">TAU-MAC 1115</strain>
    </source>
</reference>
<comment type="caution">
    <text evidence="1">The sequence shown here is derived from an EMBL/GenBank/DDBJ whole genome shotgun (WGS) entry which is preliminary data.</text>
</comment>
<accession>A0A947DES3</accession>
<organism evidence="1 2">
    <name type="scientific">Leptothoe spongobia TAU-MAC 1115</name>
    <dbReference type="NCBI Taxonomy" id="1967444"/>
    <lineage>
        <taxon>Bacteria</taxon>
        <taxon>Bacillati</taxon>
        <taxon>Cyanobacteriota</taxon>
        <taxon>Cyanophyceae</taxon>
        <taxon>Nodosilineales</taxon>
        <taxon>Cymatolegaceae</taxon>
        <taxon>Leptothoe</taxon>
        <taxon>Leptothoe spongobia</taxon>
    </lineage>
</organism>
<sequence length="155" mass="17233">MNTAHPDIVIVSPDGEYLIIVEVKLNDNLSHRQSAIEQLKSLMASMGCSVGLAVTGDHILLLRDSLEKSHGESITMVSEALLPEHLLPSANEQWKGHYDLEFEARIQQWLETLKQAPSLENLPSDLRQLFSEPTISLLRLGEIRAAGPRWSKVAS</sequence>
<evidence type="ECO:0000313" key="1">
    <source>
        <dbReference type="EMBL" id="MBT9315059.1"/>
    </source>
</evidence>